<feature type="domain" description="ANTAR" evidence="3">
    <location>
        <begin position="167"/>
        <end position="228"/>
    </location>
</feature>
<evidence type="ECO:0000313" key="5">
    <source>
        <dbReference type="Proteomes" id="UP001348265"/>
    </source>
</evidence>
<dbReference type="Gene3D" id="1.10.10.10">
    <property type="entry name" value="Winged helix-like DNA-binding domain superfamily/Winged helix DNA-binding domain"/>
    <property type="match status" value="1"/>
</dbReference>
<keyword evidence="5" id="KW-1185">Reference proteome</keyword>
<dbReference type="PROSITE" id="PS50921">
    <property type="entry name" value="ANTAR"/>
    <property type="match status" value="1"/>
</dbReference>
<dbReference type="Proteomes" id="UP001348265">
    <property type="component" value="Unassembled WGS sequence"/>
</dbReference>
<protein>
    <submittedName>
        <fullName evidence="4">ANTAR domain-containing protein</fullName>
    </submittedName>
</protein>
<dbReference type="SUPFAM" id="SSF55781">
    <property type="entry name" value="GAF domain-like"/>
    <property type="match status" value="1"/>
</dbReference>
<evidence type="ECO:0000259" key="3">
    <source>
        <dbReference type="PROSITE" id="PS50921"/>
    </source>
</evidence>
<keyword evidence="1" id="KW-0805">Transcription regulation</keyword>
<name>A0ABU7X339_9ACTN</name>
<dbReference type="InterPro" id="IPR005561">
    <property type="entry name" value="ANTAR"/>
</dbReference>
<dbReference type="RefSeq" id="WP_331789352.1">
    <property type="nucleotide sequence ID" value="NZ_JAVFKM010000025.1"/>
</dbReference>
<comment type="caution">
    <text evidence="4">The sequence shown here is derived from an EMBL/GenBank/DDBJ whole genome shotgun (WGS) entry which is preliminary data.</text>
</comment>
<dbReference type="EMBL" id="JAVFKM010000025">
    <property type="protein sequence ID" value="MEF3118165.1"/>
    <property type="molecule type" value="Genomic_DNA"/>
</dbReference>
<dbReference type="InterPro" id="IPR036388">
    <property type="entry name" value="WH-like_DNA-bd_sf"/>
</dbReference>
<sequence length="246" mass="26996">MGREAQITQTFVELADTFVKDFDVVDFLHQLTVRCREILAVTDAAVLLAHPGERLHSPAPCDPSPAFQEVIAAALAQGPALDAYRTATAQIPTRQVQARTRWPTFTAQTRAAGYHYTCALPMRLREDILGSLLLLRTAARPLPAADLALAQAFADAATLGLLHAHTREHQEMVNQQLHTALHSRIVIEQAKGILAARRNTSLNHAFNAIRHHARNHGKLLTTVARDVIDHELLASPDGQRTDTASE</sequence>
<accession>A0ABU7X339</accession>
<dbReference type="InterPro" id="IPR011006">
    <property type="entry name" value="CheY-like_superfamily"/>
</dbReference>
<dbReference type="PIRSF" id="PIRSF036625">
    <property type="entry name" value="GAF_ANTAR"/>
    <property type="match status" value="1"/>
</dbReference>
<evidence type="ECO:0000256" key="2">
    <source>
        <dbReference type="ARBA" id="ARBA00023163"/>
    </source>
</evidence>
<dbReference type="SUPFAM" id="SSF52172">
    <property type="entry name" value="CheY-like"/>
    <property type="match status" value="1"/>
</dbReference>
<dbReference type="InterPro" id="IPR029016">
    <property type="entry name" value="GAF-like_dom_sf"/>
</dbReference>
<keyword evidence="2" id="KW-0804">Transcription</keyword>
<organism evidence="4 5">
    <name type="scientific">Streptomyces chrestomyceticus</name>
    <dbReference type="NCBI Taxonomy" id="68185"/>
    <lineage>
        <taxon>Bacteria</taxon>
        <taxon>Bacillati</taxon>
        <taxon>Actinomycetota</taxon>
        <taxon>Actinomycetes</taxon>
        <taxon>Kitasatosporales</taxon>
        <taxon>Streptomycetaceae</taxon>
        <taxon>Streptomyces</taxon>
    </lineage>
</organism>
<evidence type="ECO:0000256" key="1">
    <source>
        <dbReference type="ARBA" id="ARBA00023015"/>
    </source>
</evidence>
<dbReference type="InterPro" id="IPR012074">
    <property type="entry name" value="GAF_ANTAR"/>
</dbReference>
<reference evidence="4 5" key="1">
    <citation type="submission" date="2023-08" db="EMBL/GenBank/DDBJ databases">
        <authorList>
            <person name="Sharma P."/>
            <person name="Verma V."/>
            <person name="Mohan M.K."/>
            <person name="Dubey A.K."/>
        </authorList>
    </citation>
    <scope>NUCLEOTIDE SEQUENCE [LARGE SCALE GENOMIC DNA]</scope>
    <source>
        <strain evidence="4 5">ADP4</strain>
    </source>
</reference>
<dbReference type="Gene3D" id="3.30.450.40">
    <property type="match status" value="1"/>
</dbReference>
<gene>
    <name evidence="4" type="ORF">RB636_33935</name>
</gene>
<dbReference type="Pfam" id="PF03861">
    <property type="entry name" value="ANTAR"/>
    <property type="match status" value="1"/>
</dbReference>
<dbReference type="SMART" id="SM01012">
    <property type="entry name" value="ANTAR"/>
    <property type="match status" value="1"/>
</dbReference>
<evidence type="ECO:0000313" key="4">
    <source>
        <dbReference type="EMBL" id="MEF3118165.1"/>
    </source>
</evidence>
<proteinExistence type="predicted"/>